<evidence type="ECO:0000313" key="1">
    <source>
        <dbReference type="EMBL" id="KAJ4332093.1"/>
    </source>
</evidence>
<sequence>MLLMCREMTMNYVRIKVTFVDSDGIRVIIAHHRDARPGEYWCDQPMPTETILGAVSFDHCRVAVGLLSPVLAWLLDDLPLGIVEECYQPKDKAHPVRLHVPYFPKNIPAGLHTVLVLKPKSDEALVIDPSSMQYGHIVKTHKYTEYVAKYKGEGEQHNDPFGFTYMIVRDGAIAGEGHCISSILVIRELNEAVWQAVGGLGGRGKLYAMSHLDLVKARDKIGRRVRDALARFRVEADGPGLDFLLSAQMDGPGHIAMMA</sequence>
<comment type="caution">
    <text evidence="1">The sequence shown here is derived from an EMBL/GenBank/DDBJ whole genome shotgun (WGS) entry which is preliminary data.</text>
</comment>
<gene>
    <name evidence="1" type="ORF">N0V87_008654</name>
</gene>
<protein>
    <submittedName>
        <fullName evidence="1">Uncharacterized protein</fullName>
    </submittedName>
</protein>
<proteinExistence type="predicted"/>
<name>A0A9W8WSN0_9PLEO</name>
<reference evidence="1" key="1">
    <citation type="submission" date="2022-10" db="EMBL/GenBank/DDBJ databases">
        <title>Tapping the CABI collections for fungal endophytes: first genome assemblies for Collariella, Neodidymelliopsis, Ascochyta clinopodiicola, Didymella pomorum, Didymosphaeria variabile, Neocosmospora piperis and Neocucurbitaria cava.</title>
        <authorList>
            <person name="Hill R."/>
        </authorList>
    </citation>
    <scope>NUCLEOTIDE SEQUENCE</scope>
    <source>
        <strain evidence="1">IMI 360193</strain>
    </source>
</reference>
<keyword evidence="2" id="KW-1185">Reference proteome</keyword>
<dbReference type="AlphaFoldDB" id="A0A9W8WSN0"/>
<dbReference type="Proteomes" id="UP001140562">
    <property type="component" value="Unassembled WGS sequence"/>
</dbReference>
<dbReference type="OrthoDB" id="3798716at2759"/>
<dbReference type="EMBL" id="JAPEUV010000128">
    <property type="protein sequence ID" value="KAJ4332093.1"/>
    <property type="molecule type" value="Genomic_DNA"/>
</dbReference>
<organism evidence="1 2">
    <name type="scientific">Didymella glomerata</name>
    <dbReference type="NCBI Taxonomy" id="749621"/>
    <lineage>
        <taxon>Eukaryota</taxon>
        <taxon>Fungi</taxon>
        <taxon>Dikarya</taxon>
        <taxon>Ascomycota</taxon>
        <taxon>Pezizomycotina</taxon>
        <taxon>Dothideomycetes</taxon>
        <taxon>Pleosporomycetidae</taxon>
        <taxon>Pleosporales</taxon>
        <taxon>Pleosporineae</taxon>
        <taxon>Didymellaceae</taxon>
        <taxon>Didymella</taxon>
    </lineage>
</organism>
<evidence type="ECO:0000313" key="2">
    <source>
        <dbReference type="Proteomes" id="UP001140562"/>
    </source>
</evidence>
<accession>A0A9W8WSN0</accession>